<feature type="transmembrane region" description="Helical" evidence="6">
    <location>
        <begin position="78"/>
        <end position="97"/>
    </location>
</feature>
<dbReference type="Proteomes" id="UP000271603">
    <property type="component" value="Chromosome"/>
</dbReference>
<feature type="transmembrane region" description="Helical" evidence="6">
    <location>
        <begin position="242"/>
        <end position="259"/>
    </location>
</feature>
<feature type="transmembrane region" description="Helical" evidence="6">
    <location>
        <begin position="7"/>
        <end position="34"/>
    </location>
</feature>
<dbReference type="Proteomes" id="UP000281904">
    <property type="component" value="Chromosome"/>
</dbReference>
<evidence type="ECO:0000256" key="1">
    <source>
        <dbReference type="ARBA" id="ARBA00004141"/>
    </source>
</evidence>
<dbReference type="PANTHER" id="PTHR43701:SF2">
    <property type="entry name" value="MEMBRANE TRANSPORTER PROTEIN YJNA-RELATED"/>
    <property type="match status" value="1"/>
</dbReference>
<organism evidence="8 10">
    <name type="scientific">Serratia rubidaea</name>
    <name type="common">Serratia marinorubra</name>
    <dbReference type="NCBI Taxonomy" id="61652"/>
    <lineage>
        <taxon>Bacteria</taxon>
        <taxon>Pseudomonadati</taxon>
        <taxon>Pseudomonadota</taxon>
        <taxon>Gammaproteobacteria</taxon>
        <taxon>Enterobacterales</taxon>
        <taxon>Yersiniaceae</taxon>
        <taxon>Serratia</taxon>
    </lineage>
</organism>
<reference evidence="10 11" key="1">
    <citation type="submission" date="2018-12" db="EMBL/GenBank/DDBJ databases">
        <authorList>
            <consortium name="Pathogen Informatics"/>
        </authorList>
    </citation>
    <scope>NUCLEOTIDE SEQUENCE [LARGE SCALE GENOMIC DNA]</scope>
    <source>
        <strain evidence="9 11">NCTC10036</strain>
        <strain evidence="8 10">NCTC9419</strain>
    </source>
</reference>
<evidence type="ECO:0000313" key="11">
    <source>
        <dbReference type="Proteomes" id="UP000281904"/>
    </source>
</evidence>
<keyword evidence="5 6" id="KW-0472">Membrane</keyword>
<evidence type="ECO:0000313" key="10">
    <source>
        <dbReference type="Proteomes" id="UP000271603"/>
    </source>
</evidence>
<evidence type="ECO:0000256" key="4">
    <source>
        <dbReference type="ARBA" id="ARBA00022989"/>
    </source>
</evidence>
<dbReference type="RefSeq" id="WP_126531236.1">
    <property type="nucleotide sequence ID" value="NZ_CP110227.1"/>
</dbReference>
<gene>
    <name evidence="7" type="ORF">I5U13_16520</name>
    <name evidence="9" type="ORF">NCTC10036_02036</name>
    <name evidence="8" type="ORF">NCTC9419_01853</name>
</gene>
<dbReference type="EMBL" id="LR134155">
    <property type="protein sequence ID" value="VEA70356.1"/>
    <property type="molecule type" value="Genomic_DNA"/>
</dbReference>
<evidence type="ECO:0000256" key="6">
    <source>
        <dbReference type="RuleBase" id="RU363041"/>
    </source>
</evidence>
<feature type="transmembrane region" description="Helical" evidence="6">
    <location>
        <begin position="177"/>
        <end position="198"/>
    </location>
</feature>
<dbReference type="EMBL" id="LR134493">
    <property type="protein sequence ID" value="VEI64915.1"/>
    <property type="molecule type" value="Genomic_DNA"/>
</dbReference>
<feature type="transmembrane region" description="Helical" evidence="6">
    <location>
        <begin position="134"/>
        <end position="157"/>
    </location>
</feature>
<keyword evidence="6" id="KW-1003">Cell membrane</keyword>
<evidence type="ECO:0000313" key="12">
    <source>
        <dbReference type="Proteomes" id="UP000624159"/>
    </source>
</evidence>
<protein>
    <recommendedName>
        <fullName evidence="6">Probable membrane transporter protein</fullName>
    </recommendedName>
</protein>
<dbReference type="STRING" id="61652.AXX16_1025"/>
<keyword evidence="4 6" id="KW-1133">Transmembrane helix</keyword>
<proteinExistence type="inferred from homology"/>
<evidence type="ECO:0000256" key="3">
    <source>
        <dbReference type="ARBA" id="ARBA00022692"/>
    </source>
</evidence>
<dbReference type="InterPro" id="IPR002781">
    <property type="entry name" value="TM_pro_TauE-like"/>
</dbReference>
<feature type="transmembrane region" description="Helical" evidence="6">
    <location>
        <begin position="210"/>
        <end position="230"/>
    </location>
</feature>
<comment type="subcellular location">
    <subcellularLocation>
        <location evidence="6">Cell membrane</location>
        <topology evidence="6">Multi-pass membrane protein</topology>
    </subcellularLocation>
    <subcellularLocation>
        <location evidence="1">Membrane</location>
        <topology evidence="1">Multi-pass membrane protein</topology>
    </subcellularLocation>
</comment>
<dbReference type="InterPro" id="IPR051598">
    <property type="entry name" value="TSUP/Inactive_protease-like"/>
</dbReference>
<dbReference type="EMBL" id="JADULK010000008">
    <property type="protein sequence ID" value="MBH1931259.1"/>
    <property type="molecule type" value="Genomic_DNA"/>
</dbReference>
<evidence type="ECO:0000313" key="9">
    <source>
        <dbReference type="EMBL" id="VEI64915.1"/>
    </source>
</evidence>
<comment type="similarity">
    <text evidence="2 6">Belongs to the 4-toluene sulfonate uptake permease (TSUP) (TC 2.A.102) family.</text>
</comment>
<dbReference type="Proteomes" id="UP000624159">
    <property type="component" value="Unassembled WGS sequence"/>
</dbReference>
<dbReference type="GO" id="GO:0005886">
    <property type="term" value="C:plasma membrane"/>
    <property type="evidence" value="ECO:0007669"/>
    <property type="project" value="UniProtKB-SubCell"/>
</dbReference>
<feature type="transmembrane region" description="Helical" evidence="6">
    <location>
        <begin position="46"/>
        <end position="66"/>
    </location>
</feature>
<keyword evidence="3 6" id="KW-0812">Transmembrane</keyword>
<name>A0A3S4JTR1_SERRU</name>
<evidence type="ECO:0000313" key="7">
    <source>
        <dbReference type="EMBL" id="MBH1931259.1"/>
    </source>
</evidence>
<evidence type="ECO:0000313" key="8">
    <source>
        <dbReference type="EMBL" id="VEA70356.1"/>
    </source>
</evidence>
<feature type="transmembrane region" description="Helical" evidence="6">
    <location>
        <begin position="103"/>
        <end position="122"/>
    </location>
</feature>
<evidence type="ECO:0000256" key="5">
    <source>
        <dbReference type="ARBA" id="ARBA00023136"/>
    </source>
</evidence>
<accession>A0A3S4JTR1</accession>
<dbReference type="PANTHER" id="PTHR43701">
    <property type="entry name" value="MEMBRANE TRANSPORTER PROTEIN MJ0441-RELATED"/>
    <property type="match status" value="1"/>
</dbReference>
<dbReference type="AlphaFoldDB" id="A0A3S4JTR1"/>
<reference evidence="7 12" key="2">
    <citation type="submission" date="2020-11" db="EMBL/GenBank/DDBJ databases">
        <title>Enhanced detection system for hospital associated transmission using whole genome sequencing surveillance.</title>
        <authorList>
            <person name="Harrison L.H."/>
            <person name="Van Tyne D."/>
            <person name="Marsh J.W."/>
            <person name="Griffith M.P."/>
            <person name="Snyder D.J."/>
            <person name="Cooper V.S."/>
            <person name="Mustapha M."/>
        </authorList>
    </citation>
    <scope>NUCLEOTIDE SEQUENCE [LARGE SCALE GENOMIC DNA]</scope>
    <source>
        <strain evidence="7 12">SER00230</strain>
    </source>
</reference>
<evidence type="ECO:0000256" key="2">
    <source>
        <dbReference type="ARBA" id="ARBA00009142"/>
    </source>
</evidence>
<dbReference type="Pfam" id="PF01925">
    <property type="entry name" value="TauE"/>
    <property type="match status" value="1"/>
</dbReference>
<keyword evidence="12" id="KW-1185">Reference proteome</keyword>
<sequence length="260" mass="27587">MTDVVILLAAGFLTGISTILFGFGGGFVVVPLVYHLIAGAQPGQAMHIAVATSTALMILNAGYASYGHWRRGALRRETIIPLCYALAGGALIGAFIATRLTDGLIRLLFILYMLLTIADCVWRKGFLQKTARRPLSAATLWLGGPGIGVIAAMLGVGGSVMTVPLLRRHGYEMKYCVSAANPLSIAIALMGAGMYGWLGHGKIAGAGYLGYVNLGMLAWLALSGMLGMAFARYALPKMGDELHARVYVWLLVLVLVSMLL</sequence>